<dbReference type="HOGENOM" id="CLU_085083_0_1_6"/>
<evidence type="ECO:0000313" key="3">
    <source>
        <dbReference type="EMBL" id="ACE85391.1"/>
    </source>
</evidence>
<evidence type="ECO:0000256" key="1">
    <source>
        <dbReference type="SAM" id="MobiDB-lite"/>
    </source>
</evidence>
<dbReference type="Pfam" id="PF04186">
    <property type="entry name" value="FxsA"/>
    <property type="match status" value="1"/>
</dbReference>
<keyword evidence="2" id="KW-0472">Membrane</keyword>
<protein>
    <submittedName>
        <fullName evidence="3">FxsA protein</fullName>
    </submittedName>
</protein>
<dbReference type="EMBL" id="CP000934">
    <property type="protein sequence ID" value="ACE85391.1"/>
    <property type="molecule type" value="Genomic_DNA"/>
</dbReference>
<feature type="compositionally biased region" description="Basic and acidic residues" evidence="1">
    <location>
        <begin position="146"/>
        <end position="158"/>
    </location>
</feature>
<dbReference type="InterPro" id="IPR007313">
    <property type="entry name" value="FxsA"/>
</dbReference>
<name>B3PLM8_CELJU</name>
<dbReference type="AlphaFoldDB" id="B3PLM8"/>
<proteinExistence type="predicted"/>
<dbReference type="Proteomes" id="UP000001036">
    <property type="component" value="Chromosome"/>
</dbReference>
<dbReference type="NCBIfam" id="NF008528">
    <property type="entry name" value="PRK11463.1-2"/>
    <property type="match status" value="1"/>
</dbReference>
<gene>
    <name evidence="3" type="primary">fsxA</name>
    <name evidence="3" type="ordered locus">CJA_2648</name>
</gene>
<accession>B3PLM8</accession>
<dbReference type="GO" id="GO:0016020">
    <property type="term" value="C:membrane"/>
    <property type="evidence" value="ECO:0007669"/>
    <property type="project" value="InterPro"/>
</dbReference>
<dbReference type="PANTHER" id="PTHR35335:SF1">
    <property type="entry name" value="UPF0716 PROTEIN FXSA"/>
    <property type="match status" value="1"/>
</dbReference>
<keyword evidence="4" id="KW-1185">Reference proteome</keyword>
<dbReference type="PANTHER" id="PTHR35335">
    <property type="entry name" value="UPF0716 PROTEIN FXSA"/>
    <property type="match status" value="1"/>
</dbReference>
<dbReference type="OrthoDB" id="9792788at2"/>
<reference evidence="3 4" key="1">
    <citation type="journal article" date="2008" name="J. Bacteriol.">
        <title>Insights into plant cell wall degradation from the genome sequence of the soil bacterium Cellvibrio japonicus.</title>
        <authorList>
            <person name="Deboy R.T."/>
            <person name="Mongodin E.F."/>
            <person name="Fouts D.E."/>
            <person name="Tailford L.E."/>
            <person name="Khouri H."/>
            <person name="Emerson J.B."/>
            <person name="Mohamoud Y."/>
            <person name="Watkins K."/>
            <person name="Henrissat B."/>
            <person name="Gilbert H.J."/>
            <person name="Nelson K.E."/>
        </authorList>
    </citation>
    <scope>NUCLEOTIDE SEQUENCE [LARGE SCALE GENOMIC DNA]</scope>
    <source>
        <strain evidence="3 4">Ueda107</strain>
    </source>
</reference>
<feature type="region of interest" description="Disordered" evidence="1">
    <location>
        <begin position="130"/>
        <end position="165"/>
    </location>
</feature>
<organism evidence="3 4">
    <name type="scientific">Cellvibrio japonicus (strain Ueda107)</name>
    <name type="common">Pseudomonas fluorescens subsp. cellulosa</name>
    <dbReference type="NCBI Taxonomy" id="498211"/>
    <lineage>
        <taxon>Bacteria</taxon>
        <taxon>Pseudomonadati</taxon>
        <taxon>Pseudomonadota</taxon>
        <taxon>Gammaproteobacteria</taxon>
        <taxon>Cellvibrionales</taxon>
        <taxon>Cellvibrionaceae</taxon>
        <taxon>Cellvibrio</taxon>
    </lineage>
</organism>
<dbReference type="STRING" id="498211.CJA_2648"/>
<feature type="transmembrane region" description="Helical" evidence="2">
    <location>
        <begin position="77"/>
        <end position="101"/>
    </location>
</feature>
<keyword evidence="2" id="KW-0812">Transmembrane</keyword>
<keyword evidence="2" id="KW-1133">Transmembrane helix</keyword>
<evidence type="ECO:0000313" key="4">
    <source>
        <dbReference type="Proteomes" id="UP000001036"/>
    </source>
</evidence>
<evidence type="ECO:0000256" key="2">
    <source>
        <dbReference type="SAM" id="Phobius"/>
    </source>
</evidence>
<feature type="transmembrane region" description="Helical" evidence="2">
    <location>
        <begin position="27"/>
        <end position="44"/>
    </location>
</feature>
<dbReference type="RefSeq" id="WP_012488243.1">
    <property type="nucleotide sequence ID" value="NC_010995.1"/>
</dbReference>
<dbReference type="eggNOG" id="COG3030">
    <property type="taxonomic scope" value="Bacteria"/>
</dbReference>
<dbReference type="KEGG" id="cja:CJA_2648"/>
<sequence>MRLLLIPLFLIFEIALSISVANLIGAWPTVIWLILAVVLGINLLRIQGSASMMRAAEDMRHGGQPGQALVDGLFNSFAAILLIVPGFLSDLLALLILIVPLRRLLLQRFMARIVTQAQFQQGFGRSNPFRHGNVYEHQGDTSPAEKPADAPRIDDNRASRTPPKP</sequence>